<dbReference type="PANTHER" id="PTHR34580">
    <property type="match status" value="1"/>
</dbReference>
<sequence length="296" mass="34198">MFNQNRIYRLFQLINYLKARPAKTVRSIETFLDTSERTVYRYLDLLKDLGFNIEKDSNNKIFIASTSDIDLIPFTPQEADYLKKLILSTGKKNQLAQSVLQKVQQSSEIQLGADSLFKAHLAKIVEQISVAIIEGKQLLIKGYSSANSQSVSDRLVEPTCFTDNYDAVSAFEIKTRLNKYFNIERMASVEVLETPMKHEAQHEFHKPDIFGFQGKNMNKEIELQMTMRAYLVFKEEYPMSAAFIKQIPDTGKYYFKAKVQSYKAPGRFVMGFLEEVQVVGSKEFIRYIQRVVQKNT</sequence>
<comment type="caution">
    <text evidence="2">The sequence shown here is derived from an EMBL/GenBank/DDBJ whole genome shotgun (WGS) entry which is preliminary data.</text>
</comment>
<organism evidence="2 3">
    <name type="scientific">Flavobacterium myungsuense</name>
    <dbReference type="NCBI Taxonomy" id="651823"/>
    <lineage>
        <taxon>Bacteria</taxon>
        <taxon>Pseudomonadati</taxon>
        <taxon>Bacteroidota</taxon>
        <taxon>Flavobacteriia</taxon>
        <taxon>Flavobacteriales</taxon>
        <taxon>Flavobacteriaceae</taxon>
        <taxon>Flavobacterium</taxon>
    </lineage>
</organism>
<dbReference type="RefSeq" id="WP_379756414.1">
    <property type="nucleotide sequence ID" value="NZ_JBHSYB010000025.1"/>
</dbReference>
<evidence type="ECO:0000259" key="1">
    <source>
        <dbReference type="Pfam" id="PF08279"/>
    </source>
</evidence>
<dbReference type="InterPro" id="IPR051534">
    <property type="entry name" value="CBASS_pafABC_assoc_protein"/>
</dbReference>
<proteinExistence type="predicted"/>
<dbReference type="InterPro" id="IPR013196">
    <property type="entry name" value="HTH_11"/>
</dbReference>
<name>A0ABW3J1B1_9FLAO</name>
<dbReference type="Proteomes" id="UP001597051">
    <property type="component" value="Unassembled WGS sequence"/>
</dbReference>
<reference evidence="3" key="1">
    <citation type="journal article" date="2019" name="Int. J. Syst. Evol. Microbiol.">
        <title>The Global Catalogue of Microorganisms (GCM) 10K type strain sequencing project: providing services to taxonomists for standard genome sequencing and annotation.</title>
        <authorList>
            <consortium name="The Broad Institute Genomics Platform"/>
            <consortium name="The Broad Institute Genome Sequencing Center for Infectious Disease"/>
            <person name="Wu L."/>
            <person name="Ma J."/>
        </authorList>
    </citation>
    <scope>NUCLEOTIDE SEQUENCE [LARGE SCALE GENOMIC DNA]</scope>
    <source>
        <strain evidence="3">CECT 7649</strain>
    </source>
</reference>
<feature type="domain" description="Helix-turn-helix type 11" evidence="1">
    <location>
        <begin position="9"/>
        <end position="58"/>
    </location>
</feature>
<keyword evidence="3" id="KW-1185">Reference proteome</keyword>
<evidence type="ECO:0000313" key="2">
    <source>
        <dbReference type="EMBL" id="MFD0984019.1"/>
    </source>
</evidence>
<gene>
    <name evidence="2" type="ORF">ACFQ0S_05955</name>
</gene>
<evidence type="ECO:0000313" key="3">
    <source>
        <dbReference type="Proteomes" id="UP001597051"/>
    </source>
</evidence>
<dbReference type="EMBL" id="JBHTIZ010000013">
    <property type="protein sequence ID" value="MFD0984019.1"/>
    <property type="molecule type" value="Genomic_DNA"/>
</dbReference>
<accession>A0ABW3J1B1</accession>
<protein>
    <submittedName>
        <fullName evidence="2">Helix-turn-helix transcriptional regulator</fullName>
    </submittedName>
</protein>
<dbReference type="PROSITE" id="PS52050">
    <property type="entry name" value="WYL"/>
    <property type="match status" value="1"/>
</dbReference>
<dbReference type="PANTHER" id="PTHR34580:SF1">
    <property type="entry name" value="PROTEIN PAFC"/>
    <property type="match status" value="1"/>
</dbReference>
<dbReference type="Pfam" id="PF08279">
    <property type="entry name" value="HTH_11"/>
    <property type="match status" value="1"/>
</dbReference>